<dbReference type="VEuPathDB" id="FungiDB:A1Q1_01594"/>
<dbReference type="RefSeq" id="XP_014180108.1">
    <property type="nucleotide sequence ID" value="XM_014324633.1"/>
</dbReference>
<dbReference type="Proteomes" id="UP000002748">
    <property type="component" value="Unassembled WGS sequence"/>
</dbReference>
<evidence type="ECO:0000256" key="1">
    <source>
        <dbReference type="SAM" id="MobiDB-lite"/>
    </source>
</evidence>
<evidence type="ECO:0000313" key="3">
    <source>
        <dbReference type="Proteomes" id="UP000002748"/>
    </source>
</evidence>
<dbReference type="EMBL" id="ALBS01000174">
    <property type="protein sequence ID" value="EJT49294.1"/>
    <property type="molecule type" value="Genomic_DNA"/>
</dbReference>
<proteinExistence type="predicted"/>
<feature type="region of interest" description="Disordered" evidence="1">
    <location>
        <begin position="126"/>
        <end position="186"/>
    </location>
</feature>
<evidence type="ECO:0000313" key="2">
    <source>
        <dbReference type="EMBL" id="EJT49294.1"/>
    </source>
</evidence>
<accession>J6EXC3</accession>
<protein>
    <submittedName>
        <fullName evidence="2">Uncharacterized protein</fullName>
    </submittedName>
</protein>
<organism evidence="2 3">
    <name type="scientific">Trichosporon asahii var. asahii (strain ATCC 90039 / CBS 2479 / JCM 2466 / KCTC 7840 / NBRC 103889/ NCYC 2677 / UAMH 7654)</name>
    <name type="common">Yeast</name>
    <dbReference type="NCBI Taxonomy" id="1186058"/>
    <lineage>
        <taxon>Eukaryota</taxon>
        <taxon>Fungi</taxon>
        <taxon>Dikarya</taxon>
        <taxon>Basidiomycota</taxon>
        <taxon>Agaricomycotina</taxon>
        <taxon>Tremellomycetes</taxon>
        <taxon>Trichosporonales</taxon>
        <taxon>Trichosporonaceae</taxon>
        <taxon>Trichosporon</taxon>
    </lineage>
</organism>
<sequence>MASKQPSPLIHVPARFSVVEPGVYRCASPTPQQLTPDPLPLHAPAQDDNLSDGRAPNTAAAAICALKRCALRAPRRDAVPASERLAPDIRRDCEGCARDCAGQAEPSCPHHRLLFDPDLVNLPAPQNLPEWWDSEDDDWDDGWAETDKEPEKKDKKKKKKLDQEEKAEVKKEKEGVEGIVQVPGEPKIELLESPVNADVALPSSVASG</sequence>
<gene>
    <name evidence="2" type="ORF">A1Q1_01594</name>
</gene>
<comment type="caution">
    <text evidence="2">The sequence shown here is derived from an EMBL/GenBank/DDBJ whole genome shotgun (WGS) entry which is preliminary data.</text>
</comment>
<name>J6EXC3_TRIAS</name>
<feature type="compositionally biased region" description="Basic and acidic residues" evidence="1">
    <location>
        <begin position="161"/>
        <end position="176"/>
    </location>
</feature>
<feature type="compositionally biased region" description="Acidic residues" evidence="1">
    <location>
        <begin position="132"/>
        <end position="144"/>
    </location>
</feature>
<reference evidence="2 3" key="1">
    <citation type="journal article" date="2012" name="Eukaryot. Cell">
        <title>Draft genome sequence of CBS 2479, the standard type strain of Trichosporon asahii.</title>
        <authorList>
            <person name="Yang R.Y."/>
            <person name="Li H.T."/>
            <person name="Zhu H."/>
            <person name="Zhou G.P."/>
            <person name="Wang M."/>
            <person name="Wang L."/>
        </authorList>
    </citation>
    <scope>NUCLEOTIDE SEQUENCE [LARGE SCALE GENOMIC DNA]</scope>
    <source>
        <strain evidence="3">ATCC 90039 / CBS 2479 / JCM 2466 / KCTC 7840 / NCYC 2677 / UAMH 7654</strain>
    </source>
</reference>
<dbReference type="AlphaFoldDB" id="J6EXC3"/>
<dbReference type="HOGENOM" id="CLU_1321725_0_0_1"/>
<dbReference type="GeneID" id="25985108"/>
<feature type="region of interest" description="Disordered" evidence="1">
    <location>
        <begin position="27"/>
        <end position="53"/>
    </location>
</feature>
<dbReference type="KEGG" id="tasa:A1Q1_01594"/>
<dbReference type="OrthoDB" id="6375174at2759"/>